<proteinExistence type="predicted"/>
<organism evidence="2 3">
    <name type="scientific">Chaetomium strumarium</name>
    <dbReference type="NCBI Taxonomy" id="1170767"/>
    <lineage>
        <taxon>Eukaryota</taxon>
        <taxon>Fungi</taxon>
        <taxon>Dikarya</taxon>
        <taxon>Ascomycota</taxon>
        <taxon>Pezizomycotina</taxon>
        <taxon>Sordariomycetes</taxon>
        <taxon>Sordariomycetidae</taxon>
        <taxon>Sordariales</taxon>
        <taxon>Chaetomiaceae</taxon>
        <taxon>Chaetomium</taxon>
    </lineage>
</organism>
<sequence>MRMAVDTATRRPTTAPSSRPSTSPTRLSASSAGRCCNCICNATSVHPGAVGDTAIGRHVSPEFRARIMADPYVRKILKSPEQGAATTVWAAVGREWTARGGRYLEDVAEARRGEDDGLVFGVGWVRQTYNPEEEDRLWEESLRMVGLAE</sequence>
<reference evidence="2" key="1">
    <citation type="journal article" date="2023" name="Mol. Phylogenet. Evol.">
        <title>Genome-scale phylogeny and comparative genomics of the fungal order Sordariales.</title>
        <authorList>
            <person name="Hensen N."/>
            <person name="Bonometti L."/>
            <person name="Westerberg I."/>
            <person name="Brannstrom I.O."/>
            <person name="Guillou S."/>
            <person name="Cros-Aarteil S."/>
            <person name="Calhoun S."/>
            <person name="Haridas S."/>
            <person name="Kuo A."/>
            <person name="Mondo S."/>
            <person name="Pangilinan J."/>
            <person name="Riley R."/>
            <person name="LaButti K."/>
            <person name="Andreopoulos B."/>
            <person name="Lipzen A."/>
            <person name="Chen C."/>
            <person name="Yan M."/>
            <person name="Daum C."/>
            <person name="Ng V."/>
            <person name="Clum A."/>
            <person name="Steindorff A."/>
            <person name="Ohm R.A."/>
            <person name="Martin F."/>
            <person name="Silar P."/>
            <person name="Natvig D.O."/>
            <person name="Lalanne C."/>
            <person name="Gautier V."/>
            <person name="Ament-Velasquez S.L."/>
            <person name="Kruys A."/>
            <person name="Hutchinson M.I."/>
            <person name="Powell A.J."/>
            <person name="Barry K."/>
            <person name="Miller A.N."/>
            <person name="Grigoriev I.V."/>
            <person name="Debuchy R."/>
            <person name="Gladieux P."/>
            <person name="Hiltunen Thoren M."/>
            <person name="Johannesson H."/>
        </authorList>
    </citation>
    <scope>NUCLEOTIDE SEQUENCE</scope>
    <source>
        <strain evidence="2">CBS 333.67</strain>
    </source>
</reference>
<comment type="caution">
    <text evidence="2">The sequence shown here is derived from an EMBL/GenBank/DDBJ whole genome shotgun (WGS) entry which is preliminary data.</text>
</comment>
<feature type="compositionally biased region" description="Low complexity" evidence="1">
    <location>
        <begin position="10"/>
        <end position="31"/>
    </location>
</feature>
<gene>
    <name evidence="2" type="ORF">B0T15DRAFT_419209</name>
</gene>
<name>A0AAJ0GRX2_9PEZI</name>
<feature type="region of interest" description="Disordered" evidence="1">
    <location>
        <begin position="1"/>
        <end position="31"/>
    </location>
</feature>
<evidence type="ECO:0000313" key="2">
    <source>
        <dbReference type="EMBL" id="KAK3304810.1"/>
    </source>
</evidence>
<accession>A0AAJ0GRX2</accession>
<evidence type="ECO:0000313" key="3">
    <source>
        <dbReference type="Proteomes" id="UP001273166"/>
    </source>
</evidence>
<reference evidence="2" key="2">
    <citation type="submission" date="2023-06" db="EMBL/GenBank/DDBJ databases">
        <authorList>
            <consortium name="Lawrence Berkeley National Laboratory"/>
            <person name="Mondo S.J."/>
            <person name="Hensen N."/>
            <person name="Bonometti L."/>
            <person name="Westerberg I."/>
            <person name="Brannstrom I.O."/>
            <person name="Guillou S."/>
            <person name="Cros-Aarteil S."/>
            <person name="Calhoun S."/>
            <person name="Haridas S."/>
            <person name="Kuo A."/>
            <person name="Pangilinan J."/>
            <person name="Riley R."/>
            <person name="Labutti K."/>
            <person name="Andreopoulos B."/>
            <person name="Lipzen A."/>
            <person name="Chen C."/>
            <person name="Yanf M."/>
            <person name="Daum C."/>
            <person name="Ng V."/>
            <person name="Clum A."/>
            <person name="Steindorff A."/>
            <person name="Ohm R."/>
            <person name="Martin F."/>
            <person name="Silar P."/>
            <person name="Natvig D."/>
            <person name="Lalanne C."/>
            <person name="Gautier V."/>
            <person name="Ament-Velasquez S.L."/>
            <person name="Kruys A."/>
            <person name="Hutchinson M.I."/>
            <person name="Powell A.J."/>
            <person name="Barry K."/>
            <person name="Miller A.N."/>
            <person name="Grigoriev I.V."/>
            <person name="Debuchy R."/>
            <person name="Gladieux P."/>
            <person name="Thoren M.H."/>
            <person name="Johannesson H."/>
        </authorList>
    </citation>
    <scope>NUCLEOTIDE SEQUENCE</scope>
    <source>
        <strain evidence="2">CBS 333.67</strain>
    </source>
</reference>
<dbReference type="AlphaFoldDB" id="A0AAJ0GRX2"/>
<dbReference type="Proteomes" id="UP001273166">
    <property type="component" value="Unassembled WGS sequence"/>
</dbReference>
<protein>
    <submittedName>
        <fullName evidence="2">Uncharacterized protein</fullName>
    </submittedName>
</protein>
<keyword evidence="3" id="KW-1185">Reference proteome</keyword>
<dbReference type="Gene3D" id="3.40.50.720">
    <property type="entry name" value="NAD(P)-binding Rossmann-like Domain"/>
    <property type="match status" value="1"/>
</dbReference>
<dbReference type="GeneID" id="87884354"/>
<evidence type="ECO:0000256" key="1">
    <source>
        <dbReference type="SAM" id="MobiDB-lite"/>
    </source>
</evidence>
<dbReference type="RefSeq" id="XP_062720590.1">
    <property type="nucleotide sequence ID" value="XM_062865525.1"/>
</dbReference>
<dbReference type="EMBL" id="JAUDZG010000005">
    <property type="protein sequence ID" value="KAK3304810.1"/>
    <property type="molecule type" value="Genomic_DNA"/>
</dbReference>